<dbReference type="EMBL" id="JAQFWP010000043">
    <property type="protein sequence ID" value="MDA2806916.1"/>
    <property type="molecule type" value="Genomic_DNA"/>
</dbReference>
<evidence type="ECO:0000256" key="1">
    <source>
        <dbReference type="SAM" id="MobiDB-lite"/>
    </source>
</evidence>
<dbReference type="GO" id="GO:0016787">
    <property type="term" value="F:hydrolase activity"/>
    <property type="evidence" value="ECO:0007669"/>
    <property type="project" value="UniProtKB-KW"/>
</dbReference>
<proteinExistence type="predicted"/>
<dbReference type="Gene3D" id="3.40.50.1820">
    <property type="entry name" value="alpha/beta hydrolase"/>
    <property type="match status" value="1"/>
</dbReference>
<feature type="domain" description="AB hydrolase-1" evidence="2">
    <location>
        <begin position="53"/>
        <end position="290"/>
    </location>
</feature>
<sequence length="299" mass="30977">MDIDKVRAVPPDSPAPLEGEQATVSTPTGTAPAPDRADAPRIAYDRVGRGAPVVLLHGIGHRRQTWYPVMRELAPHHELIALDLPGFGASTAPAPDAPYDVEWLVDTVARTFSGLGIERPHVVGNSLGGAIALELGARGAAASVTAFSPVGFAPAGGHAGLRALAAGARVAGLVPEPVRVAAAASPPARSIARRVLRGDPSSPAARRLAFDATLVNAGSPFVRLVPRVAGYRFTHTGVPCPVTVAWGDRDRLLPPSGARTALRRIPHARLVSLLGCGHIPMADAPRLVAAEILQTARSA</sequence>
<keyword evidence="4" id="KW-1185">Reference proteome</keyword>
<feature type="region of interest" description="Disordered" evidence="1">
    <location>
        <begin position="1"/>
        <end position="37"/>
    </location>
</feature>
<keyword evidence="3" id="KW-0378">Hydrolase</keyword>
<dbReference type="InterPro" id="IPR029058">
    <property type="entry name" value="AB_hydrolase_fold"/>
</dbReference>
<dbReference type="PANTHER" id="PTHR46438">
    <property type="entry name" value="ALPHA/BETA-HYDROLASES SUPERFAMILY PROTEIN"/>
    <property type="match status" value="1"/>
</dbReference>
<dbReference type="PANTHER" id="PTHR46438:SF11">
    <property type="entry name" value="LIPASE-RELATED"/>
    <property type="match status" value="1"/>
</dbReference>
<dbReference type="InterPro" id="IPR000073">
    <property type="entry name" value="AB_hydrolase_1"/>
</dbReference>
<dbReference type="Proteomes" id="UP001165685">
    <property type="component" value="Unassembled WGS sequence"/>
</dbReference>
<evidence type="ECO:0000313" key="3">
    <source>
        <dbReference type="EMBL" id="MDA2806916.1"/>
    </source>
</evidence>
<name>A0ABT4TRA2_9ACTN</name>
<reference evidence="3" key="1">
    <citation type="submission" date="2023-01" db="EMBL/GenBank/DDBJ databases">
        <title>Draft genome sequence of Nocardiopsis sp. LSu2-4 isolated from halophytes.</title>
        <authorList>
            <person name="Duangmal K."/>
            <person name="Chantavorakit T."/>
        </authorList>
    </citation>
    <scope>NUCLEOTIDE SEQUENCE</scope>
    <source>
        <strain evidence="3">LSu2-4</strain>
    </source>
</reference>
<accession>A0ABT4TRA2</accession>
<evidence type="ECO:0000313" key="4">
    <source>
        <dbReference type="Proteomes" id="UP001165685"/>
    </source>
</evidence>
<evidence type="ECO:0000259" key="2">
    <source>
        <dbReference type="Pfam" id="PF12697"/>
    </source>
</evidence>
<dbReference type="PRINTS" id="PR00111">
    <property type="entry name" value="ABHYDROLASE"/>
</dbReference>
<gene>
    <name evidence="3" type="ORF">O4U47_20595</name>
</gene>
<dbReference type="SUPFAM" id="SSF53474">
    <property type="entry name" value="alpha/beta-Hydrolases"/>
    <property type="match status" value="1"/>
</dbReference>
<dbReference type="Pfam" id="PF12697">
    <property type="entry name" value="Abhydrolase_6"/>
    <property type="match status" value="1"/>
</dbReference>
<organism evidence="3 4">
    <name type="scientific">Nocardiopsis suaedae</name>
    <dbReference type="NCBI Taxonomy" id="3018444"/>
    <lineage>
        <taxon>Bacteria</taxon>
        <taxon>Bacillati</taxon>
        <taxon>Actinomycetota</taxon>
        <taxon>Actinomycetes</taxon>
        <taxon>Streptosporangiales</taxon>
        <taxon>Nocardiopsidaceae</taxon>
        <taxon>Nocardiopsis</taxon>
    </lineage>
</organism>
<comment type="caution">
    <text evidence="3">The sequence shown here is derived from an EMBL/GenBank/DDBJ whole genome shotgun (WGS) entry which is preliminary data.</text>
</comment>
<protein>
    <submittedName>
        <fullName evidence="3">Alpha/beta fold hydrolase</fullName>
    </submittedName>
</protein>